<evidence type="ECO:0000256" key="2">
    <source>
        <dbReference type="ARBA" id="ARBA00022679"/>
    </source>
</evidence>
<evidence type="ECO:0000259" key="6">
    <source>
        <dbReference type="PROSITE" id="PS50011"/>
    </source>
</evidence>
<dbReference type="PROSITE" id="PS50011">
    <property type="entry name" value="PROTEIN_KINASE_DOM"/>
    <property type="match status" value="1"/>
</dbReference>
<dbReference type="PANTHER" id="PTHR24055">
    <property type="entry name" value="MITOGEN-ACTIVATED PROTEIN KINASE"/>
    <property type="match status" value="1"/>
</dbReference>
<feature type="domain" description="Protein kinase" evidence="6">
    <location>
        <begin position="1"/>
        <end position="136"/>
    </location>
</feature>
<name>A0A914EHR6_9BILA</name>
<dbReference type="InterPro" id="IPR011009">
    <property type="entry name" value="Kinase-like_dom_sf"/>
</dbReference>
<accession>A0A914EHR6</accession>
<keyword evidence="2" id="KW-0808">Transferase</keyword>
<evidence type="ECO:0000256" key="1">
    <source>
        <dbReference type="ARBA" id="ARBA00022527"/>
    </source>
</evidence>
<evidence type="ECO:0000256" key="3">
    <source>
        <dbReference type="ARBA" id="ARBA00022741"/>
    </source>
</evidence>
<evidence type="ECO:0000313" key="8">
    <source>
        <dbReference type="WBParaSite" id="ACRNAN_scaffold8445.g9134.t1"/>
    </source>
</evidence>
<keyword evidence="3" id="KW-0547">Nucleotide-binding</keyword>
<dbReference type="InterPro" id="IPR008271">
    <property type="entry name" value="Ser/Thr_kinase_AS"/>
</dbReference>
<dbReference type="GO" id="GO:0005524">
    <property type="term" value="F:ATP binding"/>
    <property type="evidence" value="ECO:0007669"/>
    <property type="project" value="UniProtKB-KW"/>
</dbReference>
<sequence>MELDQEKLSFLLYQLLCGINHLHKAGIIHRDLKPSNIVINFQCLLKILDFGLARNTDTVMMTPYVVTRHYRAPEVIMGISYSTNADVWSIGCIFAELISGEVLFPAPTARDLLSRMLVIDPNHRISVEDALRHPYVSPWYDPAEVDAPAPRNYDSAVELNEHTADEWKELIFNEIRQYEATHDMHGNA</sequence>
<evidence type="ECO:0000256" key="4">
    <source>
        <dbReference type="ARBA" id="ARBA00022777"/>
    </source>
</evidence>
<keyword evidence="4" id="KW-0418">Kinase</keyword>
<dbReference type="SMART" id="SM00220">
    <property type="entry name" value="S_TKc"/>
    <property type="match status" value="1"/>
</dbReference>
<dbReference type="PROSITE" id="PS00108">
    <property type="entry name" value="PROTEIN_KINASE_ST"/>
    <property type="match status" value="1"/>
</dbReference>
<protein>
    <submittedName>
        <fullName evidence="8">Protein kinase domain-containing protein</fullName>
    </submittedName>
</protein>
<dbReference type="Proteomes" id="UP000887540">
    <property type="component" value="Unplaced"/>
</dbReference>
<dbReference type="Gene3D" id="1.10.510.10">
    <property type="entry name" value="Transferase(Phosphotransferase) domain 1"/>
    <property type="match status" value="2"/>
</dbReference>
<dbReference type="GO" id="GO:0004674">
    <property type="term" value="F:protein serine/threonine kinase activity"/>
    <property type="evidence" value="ECO:0007669"/>
    <property type="project" value="UniProtKB-KW"/>
</dbReference>
<dbReference type="WBParaSite" id="ACRNAN_scaffold8445.g9134.t1">
    <property type="protein sequence ID" value="ACRNAN_scaffold8445.g9134.t1"/>
    <property type="gene ID" value="ACRNAN_scaffold8445.g9134"/>
</dbReference>
<dbReference type="InterPro" id="IPR050117">
    <property type="entry name" value="MAPK"/>
</dbReference>
<evidence type="ECO:0000256" key="5">
    <source>
        <dbReference type="ARBA" id="ARBA00022840"/>
    </source>
</evidence>
<dbReference type="AlphaFoldDB" id="A0A914EHR6"/>
<keyword evidence="7" id="KW-1185">Reference proteome</keyword>
<dbReference type="Gene3D" id="3.30.200.20">
    <property type="entry name" value="Phosphorylase Kinase, domain 1"/>
    <property type="match status" value="1"/>
</dbReference>
<dbReference type="InterPro" id="IPR000719">
    <property type="entry name" value="Prot_kinase_dom"/>
</dbReference>
<organism evidence="7 8">
    <name type="scientific">Acrobeloides nanus</name>
    <dbReference type="NCBI Taxonomy" id="290746"/>
    <lineage>
        <taxon>Eukaryota</taxon>
        <taxon>Metazoa</taxon>
        <taxon>Ecdysozoa</taxon>
        <taxon>Nematoda</taxon>
        <taxon>Chromadorea</taxon>
        <taxon>Rhabditida</taxon>
        <taxon>Tylenchina</taxon>
        <taxon>Cephalobomorpha</taxon>
        <taxon>Cephaloboidea</taxon>
        <taxon>Cephalobidae</taxon>
        <taxon>Acrobeloides</taxon>
    </lineage>
</organism>
<dbReference type="FunFam" id="1.10.510.10:FF:000624">
    <property type="entry name" value="Mitogen-activated protein kinase"/>
    <property type="match status" value="1"/>
</dbReference>
<keyword evidence="5" id="KW-0067">ATP-binding</keyword>
<dbReference type="SUPFAM" id="SSF56112">
    <property type="entry name" value="Protein kinase-like (PK-like)"/>
    <property type="match status" value="1"/>
</dbReference>
<dbReference type="Pfam" id="PF00069">
    <property type="entry name" value="Pkinase"/>
    <property type="match status" value="1"/>
</dbReference>
<evidence type="ECO:0000313" key="7">
    <source>
        <dbReference type="Proteomes" id="UP000887540"/>
    </source>
</evidence>
<proteinExistence type="predicted"/>
<reference evidence="8" key="1">
    <citation type="submission" date="2022-11" db="UniProtKB">
        <authorList>
            <consortium name="WormBaseParasite"/>
        </authorList>
    </citation>
    <scope>IDENTIFICATION</scope>
</reference>
<keyword evidence="1" id="KW-0723">Serine/threonine-protein kinase</keyword>